<accession>A0ABX7XIX0</accession>
<feature type="transmembrane region" description="Helical" evidence="1">
    <location>
        <begin position="90"/>
        <end position="107"/>
    </location>
</feature>
<keyword evidence="1" id="KW-1133">Transmembrane helix</keyword>
<evidence type="ECO:0000256" key="1">
    <source>
        <dbReference type="SAM" id="Phobius"/>
    </source>
</evidence>
<proteinExistence type="predicted"/>
<gene>
    <name evidence="2" type="ORF">J4854_09245</name>
</gene>
<name>A0ABX7XIX0_9STRE</name>
<dbReference type="Proteomes" id="UP000676511">
    <property type="component" value="Chromosome"/>
</dbReference>
<organism evidence="2 3">
    <name type="scientific">Streptococcus lactarius</name>
    <dbReference type="NCBI Taxonomy" id="684066"/>
    <lineage>
        <taxon>Bacteria</taxon>
        <taxon>Bacillati</taxon>
        <taxon>Bacillota</taxon>
        <taxon>Bacilli</taxon>
        <taxon>Lactobacillales</taxon>
        <taxon>Streptococcaceae</taxon>
        <taxon>Streptococcus</taxon>
    </lineage>
</organism>
<feature type="transmembrane region" description="Helical" evidence="1">
    <location>
        <begin position="41"/>
        <end position="63"/>
    </location>
</feature>
<dbReference type="RefSeq" id="WP_200772763.1">
    <property type="nucleotide sequence ID" value="NZ_CP072329.1"/>
</dbReference>
<dbReference type="EMBL" id="CP072329">
    <property type="protein sequence ID" value="QUB38716.1"/>
    <property type="molecule type" value="Genomic_DNA"/>
</dbReference>
<keyword evidence="1" id="KW-0812">Transmembrane</keyword>
<keyword evidence="1" id="KW-0472">Membrane</keyword>
<evidence type="ECO:0000313" key="2">
    <source>
        <dbReference type="EMBL" id="QUB38716.1"/>
    </source>
</evidence>
<protein>
    <submittedName>
        <fullName evidence="2">AzlD domain-containing protein</fullName>
    </submittedName>
</protein>
<sequence>MRVNSSIFMAILASALVTWIPRILPFVLVKYKGLPDPVTRFLKYLPISIIFALVLSSLATGKIGHLPQFHWLEIAVTLPCLYVAFRSKNLMGTVLFGIVLMALLRLAF</sequence>
<feature type="transmembrane region" description="Helical" evidence="1">
    <location>
        <begin position="6"/>
        <end position="29"/>
    </location>
</feature>
<reference evidence="2 3" key="1">
    <citation type="submission" date="2021-03" db="EMBL/GenBank/DDBJ databases">
        <title>Human Oral Microbial Genomes.</title>
        <authorList>
            <person name="Johnston C.D."/>
            <person name="Chen T."/>
            <person name="Dewhirst F.E."/>
        </authorList>
    </citation>
    <scope>NUCLEOTIDE SEQUENCE [LARGE SCALE GENOMIC DNA]</scope>
    <source>
        <strain evidence="2 3">CCUG 66490</strain>
    </source>
</reference>
<dbReference type="InterPro" id="IPR008407">
    <property type="entry name" value="Brnchd-chn_aa_trnsp_AzlD"/>
</dbReference>
<keyword evidence="3" id="KW-1185">Reference proteome</keyword>
<dbReference type="Pfam" id="PF05437">
    <property type="entry name" value="AzlD"/>
    <property type="match status" value="1"/>
</dbReference>
<evidence type="ECO:0000313" key="3">
    <source>
        <dbReference type="Proteomes" id="UP000676511"/>
    </source>
</evidence>